<evidence type="ECO:0000313" key="3">
    <source>
        <dbReference type="Proteomes" id="UP000321721"/>
    </source>
</evidence>
<sequence length="110" mass="12782">MEEHNKELSKKDVEELVIETLKTIYDPEIPVDIYEMGLIYEIKIDDEFNVQIDMTLTSPSCPVAESLPEEVRQKVDDMWSVKSAKVELVWEPTWGKEMMSEEALLELGMM</sequence>
<comment type="caution">
    <text evidence="2">The sequence shown here is derived from an EMBL/GenBank/DDBJ whole genome shotgun (WGS) entry which is preliminary data.</text>
</comment>
<evidence type="ECO:0000313" key="2">
    <source>
        <dbReference type="EMBL" id="TXB64252.1"/>
    </source>
</evidence>
<gene>
    <name evidence="2" type="ORF">FRY74_10695</name>
</gene>
<dbReference type="PANTHER" id="PTHR42831:SF1">
    <property type="entry name" value="FE-S PROTEIN MATURATION AUXILIARY FACTOR YITW"/>
    <property type="match status" value="1"/>
</dbReference>
<reference evidence="2 3" key="1">
    <citation type="submission" date="2019-08" db="EMBL/GenBank/DDBJ databases">
        <title>Genome of Vicingus serpentipes NCIMB 15042.</title>
        <authorList>
            <person name="Bowman J.P."/>
        </authorList>
    </citation>
    <scope>NUCLEOTIDE SEQUENCE [LARGE SCALE GENOMIC DNA]</scope>
    <source>
        <strain evidence="2 3">NCIMB 15042</strain>
    </source>
</reference>
<dbReference type="InterPro" id="IPR034904">
    <property type="entry name" value="FSCA_dom_sf"/>
</dbReference>
<protein>
    <submittedName>
        <fullName evidence="2">DUF59 domain-containing protein</fullName>
    </submittedName>
</protein>
<evidence type="ECO:0000259" key="1">
    <source>
        <dbReference type="Pfam" id="PF01883"/>
    </source>
</evidence>
<keyword evidence="3" id="KW-1185">Reference proteome</keyword>
<dbReference type="InterPro" id="IPR002744">
    <property type="entry name" value="MIP18-like"/>
</dbReference>
<proteinExistence type="predicted"/>
<dbReference type="Proteomes" id="UP000321721">
    <property type="component" value="Unassembled WGS sequence"/>
</dbReference>
<dbReference type="RefSeq" id="WP_147101381.1">
    <property type="nucleotide sequence ID" value="NZ_VOOS01000005.1"/>
</dbReference>
<dbReference type="AlphaFoldDB" id="A0A5C6RSG8"/>
<dbReference type="EMBL" id="VOOS01000005">
    <property type="protein sequence ID" value="TXB64252.1"/>
    <property type="molecule type" value="Genomic_DNA"/>
</dbReference>
<accession>A0A5C6RSG8</accession>
<dbReference type="OrthoDB" id="9805360at2"/>
<organism evidence="2 3">
    <name type="scientific">Vicingus serpentipes</name>
    <dbReference type="NCBI Taxonomy" id="1926625"/>
    <lineage>
        <taxon>Bacteria</taxon>
        <taxon>Pseudomonadati</taxon>
        <taxon>Bacteroidota</taxon>
        <taxon>Flavobacteriia</taxon>
        <taxon>Flavobacteriales</taxon>
        <taxon>Vicingaceae</taxon>
        <taxon>Vicingus</taxon>
    </lineage>
</organism>
<name>A0A5C6RSG8_9FLAO</name>
<dbReference type="PANTHER" id="PTHR42831">
    <property type="entry name" value="FE-S PROTEIN MATURATION AUXILIARY FACTOR YITW"/>
    <property type="match status" value="1"/>
</dbReference>
<feature type="domain" description="MIP18 family-like" evidence="1">
    <location>
        <begin position="16"/>
        <end position="87"/>
    </location>
</feature>
<dbReference type="SUPFAM" id="SSF117916">
    <property type="entry name" value="Fe-S cluster assembly (FSCA) domain-like"/>
    <property type="match status" value="1"/>
</dbReference>
<dbReference type="Gene3D" id="3.30.300.130">
    <property type="entry name" value="Fe-S cluster assembly (FSCA)"/>
    <property type="match status" value="1"/>
</dbReference>
<dbReference type="InterPro" id="IPR052339">
    <property type="entry name" value="Fe-S_Maturation_MIP18"/>
</dbReference>
<dbReference type="Pfam" id="PF01883">
    <property type="entry name" value="FeS_assembly_P"/>
    <property type="match status" value="1"/>
</dbReference>